<organism evidence="6 7">
    <name type="scientific">Elysia crispata</name>
    <name type="common">lettuce slug</name>
    <dbReference type="NCBI Taxonomy" id="231223"/>
    <lineage>
        <taxon>Eukaryota</taxon>
        <taxon>Metazoa</taxon>
        <taxon>Spiralia</taxon>
        <taxon>Lophotrochozoa</taxon>
        <taxon>Mollusca</taxon>
        <taxon>Gastropoda</taxon>
        <taxon>Heterobranchia</taxon>
        <taxon>Euthyneura</taxon>
        <taxon>Panpulmonata</taxon>
        <taxon>Sacoglossa</taxon>
        <taxon>Placobranchoidea</taxon>
        <taxon>Plakobranchidae</taxon>
        <taxon>Elysia</taxon>
    </lineage>
</organism>
<evidence type="ECO:0000256" key="1">
    <source>
        <dbReference type="ARBA" id="ARBA00007806"/>
    </source>
</evidence>
<evidence type="ECO:0000313" key="7">
    <source>
        <dbReference type="Proteomes" id="UP001283361"/>
    </source>
</evidence>
<keyword evidence="2" id="KW-0378">Hydrolase</keyword>
<accession>A0AAE1A3S8</accession>
<dbReference type="Pfam" id="PF21365">
    <property type="entry name" value="Glyco_hydro_31_3rd"/>
    <property type="match status" value="1"/>
</dbReference>
<evidence type="ECO:0008006" key="8">
    <source>
        <dbReference type="Google" id="ProtNLM"/>
    </source>
</evidence>
<feature type="domain" description="Glycoside hydrolase family 31 TIM barrel" evidence="4">
    <location>
        <begin position="115"/>
        <end position="395"/>
    </location>
</feature>
<proteinExistence type="inferred from homology"/>
<evidence type="ECO:0000313" key="6">
    <source>
        <dbReference type="EMBL" id="KAK3780724.1"/>
    </source>
</evidence>
<evidence type="ECO:0000256" key="2">
    <source>
        <dbReference type="RuleBase" id="RU361185"/>
    </source>
</evidence>
<dbReference type="Pfam" id="PF01055">
    <property type="entry name" value="Glyco_hydro_31_2nd"/>
    <property type="match status" value="1"/>
</dbReference>
<reference evidence="6" key="1">
    <citation type="journal article" date="2023" name="G3 (Bethesda)">
        <title>A reference genome for the long-term kleptoplast-retaining sea slug Elysia crispata morphotype clarki.</title>
        <authorList>
            <person name="Eastman K.E."/>
            <person name="Pendleton A.L."/>
            <person name="Shaikh M.A."/>
            <person name="Suttiyut T."/>
            <person name="Ogas R."/>
            <person name="Tomko P."/>
            <person name="Gavelis G."/>
            <person name="Widhalm J.R."/>
            <person name="Wisecaver J.H."/>
        </authorList>
    </citation>
    <scope>NUCLEOTIDE SEQUENCE</scope>
    <source>
        <strain evidence="6">ECLA1</strain>
    </source>
</reference>
<dbReference type="GO" id="GO:0004553">
    <property type="term" value="F:hydrolase activity, hydrolyzing O-glycosyl compounds"/>
    <property type="evidence" value="ECO:0007669"/>
    <property type="project" value="InterPro"/>
</dbReference>
<dbReference type="InterPro" id="IPR000322">
    <property type="entry name" value="Glyco_hydro_31_TIM"/>
</dbReference>
<evidence type="ECO:0000256" key="3">
    <source>
        <dbReference type="SAM" id="MobiDB-lite"/>
    </source>
</evidence>
<dbReference type="NCBIfam" id="NF007746">
    <property type="entry name" value="PRK10426.1"/>
    <property type="match status" value="1"/>
</dbReference>
<evidence type="ECO:0000259" key="4">
    <source>
        <dbReference type="Pfam" id="PF01055"/>
    </source>
</evidence>
<dbReference type="AlphaFoldDB" id="A0AAE1A3S8"/>
<dbReference type="SUPFAM" id="SSF51011">
    <property type="entry name" value="Glycosyl hydrolase domain"/>
    <property type="match status" value="1"/>
</dbReference>
<dbReference type="PANTHER" id="PTHR46959:SF2">
    <property type="entry name" value="SULFOQUINOVOSIDASE"/>
    <property type="match status" value="1"/>
</dbReference>
<feature type="region of interest" description="Disordered" evidence="3">
    <location>
        <begin position="518"/>
        <end position="556"/>
    </location>
</feature>
<feature type="domain" description="Glycosyl hydrolase family 31 C-terminal" evidence="5">
    <location>
        <begin position="423"/>
        <end position="510"/>
    </location>
</feature>
<dbReference type="EMBL" id="JAWDGP010002692">
    <property type="protein sequence ID" value="KAK3780724.1"/>
    <property type="molecule type" value="Genomic_DNA"/>
</dbReference>
<dbReference type="InterPro" id="IPR013780">
    <property type="entry name" value="Glyco_hydro_b"/>
</dbReference>
<name>A0AAE1A3S8_9GAST</name>
<dbReference type="InterPro" id="IPR017853">
    <property type="entry name" value="GH"/>
</dbReference>
<dbReference type="InterPro" id="IPR048395">
    <property type="entry name" value="Glyco_hydro_31_C"/>
</dbReference>
<dbReference type="CDD" id="cd06594">
    <property type="entry name" value="GH31_glucosidase_YihQ"/>
    <property type="match status" value="1"/>
</dbReference>
<protein>
    <recommendedName>
        <fullName evidence="8">Alpha-glucosidase</fullName>
    </recommendedName>
</protein>
<dbReference type="InterPro" id="IPR044112">
    <property type="entry name" value="YihQ_TIM-like"/>
</dbReference>
<dbReference type="SUPFAM" id="SSF51445">
    <property type="entry name" value="(Trans)glycosidases"/>
    <property type="match status" value="1"/>
</dbReference>
<dbReference type="Proteomes" id="UP001283361">
    <property type="component" value="Unassembled WGS sequence"/>
</dbReference>
<keyword evidence="7" id="KW-1185">Reference proteome</keyword>
<dbReference type="Gene3D" id="2.60.40.1180">
    <property type="entry name" value="Golgi alpha-mannosidase II"/>
    <property type="match status" value="1"/>
</dbReference>
<sequence>MTTFVADSQENAGGDYYTTYYAQPTFVSSRNYFCHHEGTNYAVLDFSDDNFHEFFVYKRPGKFTFRVADSLPSTVQSVSRFLGNMPELPDWIQEKAIVAVQGGTDRMKQKCEIGKKFGVPFSGVWIQDWSGQKHTPFGDRVFWNWKWDKNHYPELDQIIKDWAKDGIRLLGYINPNLDSSGDLFKEAASKGYLVKNSTGGVYLRRSITLIFGQVDLTNPDAYNWYKNVIKTNMIDLGLGGWMADFGEYLAVDAVLADGRTGMEAHNEWPVLWAKLNREAVEESGKLGEVVFYTRSGFSGTTKYSTLLWNGDQNVDFSLDDGVRSALYSSVGSGMNGNTYSHFDIGGYTTFGRFGLVRTKELLLRSAEFAVFTSVFRTHEGNEIASNVQWYDDQVTAEFATQAKHFALLADYRKAVGKESVSSGLPTMRMMSLVFPTNPEPLPYDQYMFGTDLLVAPIYMESATNRQVTLPALPGDHTWVHIWSGQTLQGLQTIQAEAPMGQPPVYYRSDSQFASTFQKLRTPVDTATNSGQNREGSTQKTAESSSTMSQAEQRNEL</sequence>
<dbReference type="Gene3D" id="3.20.20.80">
    <property type="entry name" value="Glycosidases"/>
    <property type="match status" value="1"/>
</dbReference>
<dbReference type="InterPro" id="IPR052990">
    <property type="entry name" value="Sulfoquinovosidase_GH31"/>
</dbReference>
<gene>
    <name evidence="6" type="ORF">RRG08_050690</name>
</gene>
<dbReference type="PANTHER" id="PTHR46959">
    <property type="entry name" value="SULFOQUINOVOSIDASE"/>
    <property type="match status" value="1"/>
</dbReference>
<dbReference type="GO" id="GO:0005975">
    <property type="term" value="P:carbohydrate metabolic process"/>
    <property type="evidence" value="ECO:0007669"/>
    <property type="project" value="InterPro"/>
</dbReference>
<evidence type="ECO:0000259" key="5">
    <source>
        <dbReference type="Pfam" id="PF21365"/>
    </source>
</evidence>
<comment type="caution">
    <text evidence="6">The sequence shown here is derived from an EMBL/GenBank/DDBJ whole genome shotgun (WGS) entry which is preliminary data.</text>
</comment>
<keyword evidence="2" id="KW-0326">Glycosidase</keyword>
<comment type="similarity">
    <text evidence="1 2">Belongs to the glycosyl hydrolase 31 family.</text>
</comment>